<feature type="region of interest" description="Disordered" evidence="1">
    <location>
        <begin position="38"/>
        <end position="96"/>
    </location>
</feature>
<reference evidence="2 3" key="1">
    <citation type="journal article" date="2019" name="Int. J. Syst. Evol. Microbiol.">
        <title>The Global Catalogue of Microorganisms (GCM) 10K type strain sequencing project: providing services to taxonomists for standard genome sequencing and annotation.</title>
        <authorList>
            <consortium name="The Broad Institute Genomics Platform"/>
            <consortium name="The Broad Institute Genome Sequencing Center for Infectious Disease"/>
            <person name="Wu L."/>
            <person name="Ma J."/>
        </authorList>
    </citation>
    <scope>NUCLEOTIDE SEQUENCE [LARGE SCALE GENOMIC DNA]</scope>
    <source>
        <strain evidence="2 3">CGMCC 1.10387</strain>
    </source>
</reference>
<dbReference type="RefSeq" id="WP_256307152.1">
    <property type="nucleotide sequence ID" value="NZ_JANHAW010000002.1"/>
</dbReference>
<gene>
    <name evidence="2" type="ORF">ACFSAS_18735</name>
</gene>
<evidence type="ECO:0000256" key="1">
    <source>
        <dbReference type="SAM" id="MobiDB-lite"/>
    </source>
</evidence>
<organism evidence="2 3">
    <name type="scientific">Halobellus litoreus</name>
    <dbReference type="NCBI Taxonomy" id="755310"/>
    <lineage>
        <taxon>Archaea</taxon>
        <taxon>Methanobacteriati</taxon>
        <taxon>Methanobacteriota</taxon>
        <taxon>Stenosarchaea group</taxon>
        <taxon>Halobacteria</taxon>
        <taxon>Halobacteriales</taxon>
        <taxon>Haloferacaceae</taxon>
        <taxon>Halobellus</taxon>
    </lineage>
</organism>
<evidence type="ECO:0000313" key="3">
    <source>
        <dbReference type="Proteomes" id="UP001597092"/>
    </source>
</evidence>
<feature type="compositionally biased region" description="Basic and acidic residues" evidence="1">
    <location>
        <begin position="181"/>
        <end position="193"/>
    </location>
</feature>
<feature type="compositionally biased region" description="Basic and acidic residues" evidence="1">
    <location>
        <begin position="38"/>
        <end position="74"/>
    </location>
</feature>
<name>A0ABD6E6T3_9EURY</name>
<protein>
    <submittedName>
        <fullName evidence="2">Uncharacterized protein</fullName>
    </submittedName>
</protein>
<keyword evidence="3" id="KW-1185">Reference proteome</keyword>
<accession>A0ABD6E6T3</accession>
<dbReference type="EMBL" id="JBHUDP010000019">
    <property type="protein sequence ID" value="MFD1687620.1"/>
    <property type="molecule type" value="Genomic_DNA"/>
</dbReference>
<dbReference type="AlphaFoldDB" id="A0ABD6E6T3"/>
<evidence type="ECO:0000313" key="2">
    <source>
        <dbReference type="EMBL" id="MFD1687620.1"/>
    </source>
</evidence>
<sequence length="193" mass="20290">MTDALRAVVDAAAERALVDDVDARRYFALAGALERVRVDESAGADRDGTRGDGPYRDTHRDGSAITSDDARGESESSTLRTGAEPSRPGSDPAEAVGADRLGAALVSTLVVRALGATSTAAIDSNAWVPGGDPQSELVVVGARLALRRFETDVETVASRSGVPHERLADSRTAGENSYESIRSEAEKPNEPRE</sequence>
<feature type="region of interest" description="Disordered" evidence="1">
    <location>
        <begin position="156"/>
        <end position="193"/>
    </location>
</feature>
<proteinExistence type="predicted"/>
<comment type="caution">
    <text evidence="2">The sequence shown here is derived from an EMBL/GenBank/DDBJ whole genome shotgun (WGS) entry which is preliminary data.</text>
</comment>
<dbReference type="Proteomes" id="UP001597092">
    <property type="component" value="Unassembled WGS sequence"/>
</dbReference>